<name>A0A0H5Q6D9_9ZZZZ</name>
<organism evidence="2">
    <name type="scientific">uncultured prokaryote</name>
    <dbReference type="NCBI Taxonomy" id="198431"/>
    <lineage>
        <taxon>unclassified sequences</taxon>
        <taxon>environmental samples</taxon>
    </lineage>
</organism>
<dbReference type="EMBL" id="LN853905">
    <property type="protein sequence ID" value="CRY96989.1"/>
    <property type="molecule type" value="Genomic_DNA"/>
</dbReference>
<accession>A0A0H5Q6D9</accession>
<reference evidence="2" key="2">
    <citation type="submission" date="2015-07" db="EMBL/GenBank/DDBJ databases">
        <title>Plasmids, circular viruses and viroids from rat gut.</title>
        <authorList>
            <person name="Jorgensen T.J."/>
            <person name="Hansen M.A."/>
            <person name="Xu Z."/>
            <person name="Tabak M.A."/>
            <person name="Sorensen S.J."/>
            <person name="Hansen L.H."/>
        </authorList>
    </citation>
    <scope>NUCLEOTIDE SEQUENCE</scope>
    <source>
        <plasmid evidence="2">pRGFK1342</plasmid>
    </source>
</reference>
<keyword evidence="2" id="KW-0614">Plasmid</keyword>
<geneLocation type="plasmid" evidence="2">
    <name>pRGFK1342</name>
</geneLocation>
<feature type="region of interest" description="Disordered" evidence="1">
    <location>
        <begin position="34"/>
        <end position="54"/>
    </location>
</feature>
<sequence length="151" mass="17007">MLKKVKRMLVLPMMMLVMVLTPLVSHAQEEMTQPNIGVSEISPDMRDNEKGASRPKNVWNIKTKGRYNFSGSANTVTIYTNYKFNGKTNYKVSVKNTGKYPLTVKAKTLTKTYGSTKISAGKKGEFTFSNIKSTTEFYVTFEGSEFNGYVE</sequence>
<proteinExistence type="predicted"/>
<feature type="compositionally biased region" description="Basic and acidic residues" evidence="1">
    <location>
        <begin position="43"/>
        <end position="52"/>
    </location>
</feature>
<dbReference type="AlphaFoldDB" id="A0A0H5Q6D9"/>
<reference evidence="2" key="1">
    <citation type="submission" date="2015-06" db="EMBL/GenBank/DDBJ databases">
        <authorList>
            <person name="Joergensen T."/>
        </authorList>
    </citation>
    <scope>NUCLEOTIDE SEQUENCE</scope>
    <source>
        <plasmid evidence="2">pRGFK1342</plasmid>
    </source>
</reference>
<evidence type="ECO:0000313" key="2">
    <source>
        <dbReference type="EMBL" id="CRY96989.1"/>
    </source>
</evidence>
<evidence type="ECO:0000256" key="1">
    <source>
        <dbReference type="SAM" id="MobiDB-lite"/>
    </source>
</evidence>
<protein>
    <submittedName>
        <fullName evidence="2">Uncharacterized protein</fullName>
    </submittedName>
</protein>